<name>A0A512HC17_9PROT</name>
<evidence type="ECO:0000313" key="3">
    <source>
        <dbReference type="Proteomes" id="UP000321567"/>
    </source>
</evidence>
<evidence type="ECO:0000256" key="1">
    <source>
        <dbReference type="SAM" id="SignalP"/>
    </source>
</evidence>
<proteinExistence type="predicted"/>
<evidence type="ECO:0000313" key="2">
    <source>
        <dbReference type="EMBL" id="GEO82930.1"/>
    </source>
</evidence>
<reference evidence="2 3" key="1">
    <citation type="submission" date="2019-07" db="EMBL/GenBank/DDBJ databases">
        <title>Whole genome shotgun sequence of Rhodospirillum oryzae NBRC 107573.</title>
        <authorList>
            <person name="Hosoyama A."/>
            <person name="Uohara A."/>
            <person name="Ohji S."/>
            <person name="Ichikawa N."/>
        </authorList>
    </citation>
    <scope>NUCLEOTIDE SEQUENCE [LARGE SCALE GENOMIC DNA]</scope>
    <source>
        <strain evidence="2 3">NBRC 107573</strain>
    </source>
</reference>
<feature type="chain" id="PRO_5021889126" description="C-type lysozyme inhibitor domain-containing protein" evidence="1">
    <location>
        <begin position="24"/>
        <end position="103"/>
    </location>
</feature>
<keyword evidence="3" id="KW-1185">Reference proteome</keyword>
<keyword evidence="1" id="KW-0732">Signal</keyword>
<evidence type="ECO:0008006" key="4">
    <source>
        <dbReference type="Google" id="ProtNLM"/>
    </source>
</evidence>
<feature type="signal peptide" evidence="1">
    <location>
        <begin position="1"/>
        <end position="23"/>
    </location>
</feature>
<dbReference type="OrthoDB" id="9939511at2"/>
<accession>A0A512HC17</accession>
<dbReference type="EMBL" id="BJZO01000131">
    <property type="protein sequence ID" value="GEO82930.1"/>
    <property type="molecule type" value="Genomic_DNA"/>
</dbReference>
<sequence>MRAWIGSLVAGAVVFLGAASAQAADGVRYACADGAAFTLTVAADGGTATIAIDGLAPEVLQREPGSTESYVSENVSLFSDGSQVSLAYVKGGEQFGTECKAAK</sequence>
<gene>
    <name evidence="2" type="ORF">ROR02_30610</name>
</gene>
<protein>
    <recommendedName>
        <fullName evidence="4">C-type lysozyme inhibitor domain-containing protein</fullName>
    </recommendedName>
</protein>
<dbReference type="RefSeq" id="WP_147164965.1">
    <property type="nucleotide sequence ID" value="NZ_BJZO01000131.1"/>
</dbReference>
<dbReference type="AlphaFoldDB" id="A0A512HC17"/>
<organism evidence="2 3">
    <name type="scientific">Pararhodospirillum oryzae</name>
    <dbReference type="NCBI Taxonomy" id="478448"/>
    <lineage>
        <taxon>Bacteria</taxon>
        <taxon>Pseudomonadati</taxon>
        <taxon>Pseudomonadota</taxon>
        <taxon>Alphaproteobacteria</taxon>
        <taxon>Rhodospirillales</taxon>
        <taxon>Rhodospirillaceae</taxon>
        <taxon>Pararhodospirillum</taxon>
    </lineage>
</organism>
<dbReference type="Proteomes" id="UP000321567">
    <property type="component" value="Unassembled WGS sequence"/>
</dbReference>
<comment type="caution">
    <text evidence="2">The sequence shown here is derived from an EMBL/GenBank/DDBJ whole genome shotgun (WGS) entry which is preliminary data.</text>
</comment>